<evidence type="ECO:0000256" key="1">
    <source>
        <dbReference type="ARBA" id="ARBA00001917"/>
    </source>
</evidence>
<dbReference type="CDD" id="cd02811">
    <property type="entry name" value="IDI-2_FMN"/>
    <property type="match status" value="1"/>
</dbReference>
<feature type="binding site" evidence="11">
    <location>
        <position position="183"/>
    </location>
    <ligand>
        <name>FMN</name>
        <dbReference type="ChEBI" id="CHEBI:58210"/>
    </ligand>
</feature>
<comment type="caution">
    <text evidence="11">Lacks conserved residue(s) required for the propagation of feature annotation.</text>
</comment>
<keyword evidence="3 11" id="KW-0285">Flavoprotein</keyword>
<accession>A0ABS4GUB8</accession>
<comment type="similarity">
    <text evidence="11">Belongs to the IPP isomerase type 2 family.</text>
</comment>
<keyword evidence="4 11" id="KW-0288">FMN</keyword>
<comment type="cofactor">
    <cofactor evidence="11">
        <name>Mg(2+)</name>
        <dbReference type="ChEBI" id="CHEBI:18420"/>
    </cofactor>
</comment>
<evidence type="ECO:0000256" key="11">
    <source>
        <dbReference type="HAMAP-Rule" id="MF_00354"/>
    </source>
</evidence>
<evidence type="ECO:0000259" key="12">
    <source>
        <dbReference type="Pfam" id="PF01070"/>
    </source>
</evidence>
<dbReference type="Pfam" id="PF01070">
    <property type="entry name" value="FMN_dh"/>
    <property type="match status" value="1"/>
</dbReference>
<evidence type="ECO:0000256" key="10">
    <source>
        <dbReference type="ARBA" id="ARBA00025810"/>
    </source>
</evidence>
<dbReference type="Proteomes" id="UP001519343">
    <property type="component" value="Unassembled WGS sequence"/>
</dbReference>
<dbReference type="EMBL" id="JAGGKT010000011">
    <property type="protein sequence ID" value="MBP1933475.1"/>
    <property type="molecule type" value="Genomic_DNA"/>
</dbReference>
<evidence type="ECO:0000256" key="2">
    <source>
        <dbReference type="ARBA" id="ARBA00022490"/>
    </source>
</evidence>
<evidence type="ECO:0000256" key="6">
    <source>
        <dbReference type="ARBA" id="ARBA00022842"/>
    </source>
</evidence>
<organism evidence="13 14">
    <name type="scientific">Ammoniphilus resinae</name>
    <dbReference type="NCBI Taxonomy" id="861532"/>
    <lineage>
        <taxon>Bacteria</taxon>
        <taxon>Bacillati</taxon>
        <taxon>Bacillota</taxon>
        <taxon>Bacilli</taxon>
        <taxon>Bacillales</taxon>
        <taxon>Paenibacillaceae</taxon>
        <taxon>Aneurinibacillus group</taxon>
        <taxon>Ammoniphilus</taxon>
    </lineage>
</organism>
<dbReference type="SUPFAM" id="SSF51395">
    <property type="entry name" value="FMN-linked oxidoreductases"/>
    <property type="match status" value="1"/>
</dbReference>
<evidence type="ECO:0000313" key="13">
    <source>
        <dbReference type="EMBL" id="MBP1933475.1"/>
    </source>
</evidence>
<dbReference type="InterPro" id="IPR013785">
    <property type="entry name" value="Aldolase_TIM"/>
</dbReference>
<dbReference type="EC" id="5.3.3.2" evidence="11"/>
<dbReference type="PANTHER" id="PTHR43665">
    <property type="entry name" value="ISOPENTENYL-DIPHOSPHATE DELTA-ISOMERASE"/>
    <property type="match status" value="1"/>
</dbReference>
<comment type="cofactor">
    <cofactor evidence="1 11">
        <name>FMN</name>
        <dbReference type="ChEBI" id="CHEBI:58210"/>
    </cofactor>
</comment>
<sequence>MERTSRKREHIQYAIETGISGKHGFEDVKFVHNCIPESSMADVSLSTSIGGLDLSSPILINAMTGGTGETYEINRRLALLAEGAGLAMAVGSQMAAIKEPSVQSSFSVVREVNPNGIIFANLGAEATTEQALRAVDMIQADGLQIHLNVMQELIMPEGDRDFRGVCKRIEDIVKIVHCPVFVKEVGFGMSKNAAQRLVDLGIQAIDIGGAGGTNFAEIENRRRMIPLEMLNDWGLTTVQSLLELSSITKVDKVATGGITNGLEIVKALALGATSVGMAGFFLRLVKDFDLEEGLSVVSRIHEQVRLIMTALGVSNIYTISDVPVVISGDSYHWAAMRGIDCTHFSQRNEK</sequence>
<name>A0ABS4GUB8_9BACL</name>
<feature type="binding site" evidence="11">
    <location>
        <position position="92"/>
    </location>
    <ligand>
        <name>FMN</name>
        <dbReference type="ChEBI" id="CHEBI:58210"/>
    </ligand>
</feature>
<dbReference type="PIRSF" id="PIRSF003314">
    <property type="entry name" value="IPP_isomerase"/>
    <property type="match status" value="1"/>
</dbReference>
<dbReference type="GO" id="GO:0004452">
    <property type="term" value="F:isopentenyl-diphosphate delta-isomerase activity"/>
    <property type="evidence" value="ECO:0007669"/>
    <property type="project" value="UniProtKB-EC"/>
</dbReference>
<comment type="function">
    <text evidence="11">Involved in the biosynthesis of isoprenoids. Catalyzes the 1,3-allylic rearrangement of the homoallylic substrate isopentenyl (IPP) to its allylic isomer, dimethylallyl diphosphate (DMAPP).</text>
</comment>
<keyword evidence="14" id="KW-1185">Reference proteome</keyword>
<dbReference type="InterPro" id="IPR000262">
    <property type="entry name" value="FMN-dep_DH"/>
</dbReference>
<dbReference type="NCBIfam" id="TIGR02151">
    <property type="entry name" value="IPP_isom_2"/>
    <property type="match status" value="1"/>
</dbReference>
<comment type="subcellular location">
    <subcellularLocation>
        <location evidence="11">Cytoplasm</location>
    </subcellularLocation>
</comment>
<keyword evidence="7 11" id="KW-0521">NADP</keyword>
<dbReference type="PANTHER" id="PTHR43665:SF1">
    <property type="entry name" value="ISOPENTENYL-DIPHOSPHATE DELTA-ISOMERASE"/>
    <property type="match status" value="1"/>
</dbReference>
<dbReference type="HAMAP" id="MF_00354">
    <property type="entry name" value="Idi_2"/>
    <property type="match status" value="1"/>
</dbReference>
<keyword evidence="6 11" id="KW-0460">Magnesium</keyword>
<comment type="caution">
    <text evidence="13">The sequence shown here is derived from an EMBL/GenBank/DDBJ whole genome shotgun (WGS) entry which is preliminary data.</text>
</comment>
<keyword evidence="5 11" id="KW-0479">Metal-binding</keyword>
<feature type="binding site" evidence="11">
    <location>
        <position position="151"/>
    </location>
    <ligand>
        <name>substrate</name>
    </ligand>
</feature>
<evidence type="ECO:0000256" key="8">
    <source>
        <dbReference type="ARBA" id="ARBA00023229"/>
    </source>
</evidence>
<evidence type="ECO:0000313" key="14">
    <source>
        <dbReference type="Proteomes" id="UP001519343"/>
    </source>
</evidence>
<feature type="domain" description="FMN-dependent dehydrogenase" evidence="12">
    <location>
        <begin position="166"/>
        <end position="320"/>
    </location>
</feature>
<feature type="binding site" evidence="11">
    <location>
        <position position="152"/>
    </location>
    <ligand>
        <name>Mg(2+)</name>
        <dbReference type="ChEBI" id="CHEBI:18420"/>
    </ligand>
</feature>
<dbReference type="Gene3D" id="3.20.20.70">
    <property type="entry name" value="Aldolase class I"/>
    <property type="match status" value="1"/>
</dbReference>
<gene>
    <name evidence="11" type="primary">fni</name>
    <name evidence="13" type="ORF">J2Z37_003488</name>
</gene>
<protein>
    <recommendedName>
        <fullName evidence="11">Isopentenyl-diphosphate delta-isomerase</fullName>
        <shortName evidence="11">IPP isomerase</shortName>
        <ecNumber evidence="11">5.3.3.2</ecNumber>
    </recommendedName>
    <alternativeName>
        <fullName evidence="11">Isopentenyl diphosphate:dimethylallyl diphosphate isomerase</fullName>
    </alternativeName>
    <alternativeName>
        <fullName evidence="11">Isopentenyl pyrophosphate isomerase</fullName>
    </alternativeName>
    <alternativeName>
        <fullName evidence="11">Type 2 isopentenyl diphosphate isomerase</fullName>
        <shortName evidence="11">IDI-2</shortName>
    </alternativeName>
</protein>
<evidence type="ECO:0000256" key="3">
    <source>
        <dbReference type="ARBA" id="ARBA00022630"/>
    </source>
</evidence>
<proteinExistence type="inferred from homology"/>
<feature type="binding site" evidence="11">
    <location>
        <begin position="278"/>
        <end position="279"/>
    </location>
    <ligand>
        <name>FMN</name>
        <dbReference type="ChEBI" id="CHEBI:58210"/>
    </ligand>
</feature>
<keyword evidence="9 11" id="KW-0413">Isomerase</keyword>
<evidence type="ECO:0000256" key="9">
    <source>
        <dbReference type="ARBA" id="ARBA00023235"/>
    </source>
</evidence>
<feature type="binding site" evidence="11">
    <location>
        <position position="213"/>
    </location>
    <ligand>
        <name>FMN</name>
        <dbReference type="ChEBI" id="CHEBI:58210"/>
    </ligand>
</feature>
<feature type="binding site" evidence="11">
    <location>
        <begin position="62"/>
        <end position="64"/>
    </location>
    <ligand>
        <name>FMN</name>
        <dbReference type="ChEBI" id="CHEBI:58210"/>
    </ligand>
</feature>
<dbReference type="InterPro" id="IPR011179">
    <property type="entry name" value="IPdP_isomerase"/>
</dbReference>
<keyword evidence="8 11" id="KW-0414">Isoprene biosynthesis</keyword>
<dbReference type="RefSeq" id="WP_209811485.1">
    <property type="nucleotide sequence ID" value="NZ_JAGGKT010000011.1"/>
</dbReference>
<comment type="subunit">
    <text evidence="10 11">Homooctamer. Dimer of tetramers.</text>
</comment>
<feature type="binding site" evidence="11">
    <location>
        <position position="121"/>
    </location>
    <ligand>
        <name>FMN</name>
        <dbReference type="ChEBI" id="CHEBI:58210"/>
    </ligand>
</feature>
<evidence type="ECO:0000256" key="5">
    <source>
        <dbReference type="ARBA" id="ARBA00022723"/>
    </source>
</evidence>
<evidence type="ECO:0000256" key="4">
    <source>
        <dbReference type="ARBA" id="ARBA00022643"/>
    </source>
</evidence>
<evidence type="ECO:0000256" key="7">
    <source>
        <dbReference type="ARBA" id="ARBA00022857"/>
    </source>
</evidence>
<keyword evidence="2 11" id="KW-0963">Cytoplasm</keyword>
<comment type="catalytic activity">
    <reaction evidence="11">
        <text>isopentenyl diphosphate = dimethylallyl diphosphate</text>
        <dbReference type="Rhea" id="RHEA:23284"/>
        <dbReference type="ChEBI" id="CHEBI:57623"/>
        <dbReference type="ChEBI" id="CHEBI:128769"/>
        <dbReference type="EC" id="5.3.3.2"/>
    </reaction>
</comment>
<comment type="cofactor">
    <cofactor evidence="11">
        <name>NADPH</name>
        <dbReference type="ChEBI" id="CHEBI:57783"/>
    </cofactor>
</comment>
<reference evidence="13 14" key="1">
    <citation type="submission" date="2021-03" db="EMBL/GenBank/DDBJ databases">
        <title>Genomic Encyclopedia of Type Strains, Phase IV (KMG-IV): sequencing the most valuable type-strain genomes for metagenomic binning, comparative biology and taxonomic classification.</title>
        <authorList>
            <person name="Goeker M."/>
        </authorList>
    </citation>
    <scope>NUCLEOTIDE SEQUENCE [LARGE SCALE GENOMIC DNA]</scope>
    <source>
        <strain evidence="13 14">DSM 24738</strain>
    </source>
</reference>
<feature type="binding site" evidence="11">
    <location>
        <begin position="6"/>
        <end position="7"/>
    </location>
    <ligand>
        <name>substrate</name>
    </ligand>
</feature>